<dbReference type="OrthoDB" id="6782658at2759"/>
<gene>
    <name evidence="1" type="ORF">BDFB_012495</name>
</gene>
<protein>
    <submittedName>
        <fullName evidence="1">Uncharacterized protein</fullName>
    </submittedName>
</protein>
<proteinExistence type="predicted"/>
<feature type="non-terminal residue" evidence="1">
    <location>
        <position position="230"/>
    </location>
</feature>
<keyword evidence="2" id="KW-1185">Reference proteome</keyword>
<evidence type="ECO:0000313" key="1">
    <source>
        <dbReference type="EMBL" id="RZC34707.1"/>
    </source>
</evidence>
<organism evidence="1 2">
    <name type="scientific">Asbolus verrucosus</name>
    <name type="common">Desert ironclad beetle</name>
    <dbReference type="NCBI Taxonomy" id="1661398"/>
    <lineage>
        <taxon>Eukaryota</taxon>
        <taxon>Metazoa</taxon>
        <taxon>Ecdysozoa</taxon>
        <taxon>Arthropoda</taxon>
        <taxon>Hexapoda</taxon>
        <taxon>Insecta</taxon>
        <taxon>Pterygota</taxon>
        <taxon>Neoptera</taxon>
        <taxon>Endopterygota</taxon>
        <taxon>Coleoptera</taxon>
        <taxon>Polyphaga</taxon>
        <taxon>Cucujiformia</taxon>
        <taxon>Tenebrionidae</taxon>
        <taxon>Pimeliinae</taxon>
        <taxon>Asbolus</taxon>
    </lineage>
</organism>
<sequence length="230" mass="26231">MLLTSNLTQIIDSPTRLRNNQNPSFIDLFLTSDLNLVSKICISSPVGKSYQATVECELQFFSQKLPRNVNVHHSYSNKLSTDLRQARADYENNLIDKGPKPLYKYMCRKTSSKVSELILRKENGVCIRESNTTNLPLISSQLSSNFFDLIQKIMKVVRNELLNLRENSAPGLDKITAKLLKFYADVVGGPLTHLMQCTFLKSELPSDWLLAWRTSISEERYLIENDVTLP</sequence>
<dbReference type="STRING" id="1661398.A0A482VQV2"/>
<dbReference type="EMBL" id="QDEB01077387">
    <property type="protein sequence ID" value="RZC34707.1"/>
    <property type="molecule type" value="Genomic_DNA"/>
</dbReference>
<reference evidence="1 2" key="1">
    <citation type="submission" date="2017-03" db="EMBL/GenBank/DDBJ databases">
        <title>Genome of the blue death feigning beetle - Asbolus verrucosus.</title>
        <authorList>
            <person name="Rider S.D."/>
        </authorList>
    </citation>
    <scope>NUCLEOTIDE SEQUENCE [LARGE SCALE GENOMIC DNA]</scope>
    <source>
        <strain evidence="1">Butters</strain>
        <tissue evidence="1">Head and leg muscle</tissue>
    </source>
</reference>
<dbReference type="AlphaFoldDB" id="A0A482VQV2"/>
<dbReference type="PANTHER" id="PTHR47510:SF3">
    <property type="entry name" value="ENDO_EXONUCLEASE_PHOSPHATASE DOMAIN-CONTAINING PROTEIN"/>
    <property type="match status" value="1"/>
</dbReference>
<dbReference type="PANTHER" id="PTHR47510">
    <property type="entry name" value="REVERSE TRANSCRIPTASE DOMAIN-CONTAINING PROTEIN"/>
    <property type="match status" value="1"/>
</dbReference>
<name>A0A482VQV2_ASBVE</name>
<evidence type="ECO:0000313" key="2">
    <source>
        <dbReference type="Proteomes" id="UP000292052"/>
    </source>
</evidence>
<dbReference type="Proteomes" id="UP000292052">
    <property type="component" value="Unassembled WGS sequence"/>
</dbReference>
<comment type="caution">
    <text evidence="1">The sequence shown here is derived from an EMBL/GenBank/DDBJ whole genome shotgun (WGS) entry which is preliminary data.</text>
</comment>
<accession>A0A482VQV2</accession>